<protein>
    <submittedName>
        <fullName evidence="1">Uncharacterized protein</fullName>
    </submittedName>
</protein>
<proteinExistence type="predicted"/>
<dbReference type="PaxDb" id="212042-APH_0518"/>
<reference evidence="1 2" key="1">
    <citation type="journal article" date="2006" name="PLoS Genet.">
        <title>Comparative genomics of emerging human ehrlichiosis agents.</title>
        <authorList>
            <person name="Dunning Hotopp J.C."/>
            <person name="Lin M."/>
            <person name="Madupu R."/>
            <person name="Crabtree J."/>
            <person name="Angiuoli S.V."/>
            <person name="Eisen J.A."/>
            <person name="Seshadri R."/>
            <person name="Ren Q."/>
            <person name="Wu M."/>
            <person name="Utterback T.R."/>
            <person name="Smith S."/>
            <person name="Lewis M."/>
            <person name="Khouri H."/>
            <person name="Zhang C."/>
            <person name="Niu H."/>
            <person name="Lin Q."/>
            <person name="Ohashi N."/>
            <person name="Zhi N."/>
            <person name="Nelson W."/>
            <person name="Brinkac L.M."/>
            <person name="Dodson R.J."/>
            <person name="Rosovitz M.J."/>
            <person name="Sundaram J."/>
            <person name="Daugherty S.C."/>
            <person name="Davidsen T."/>
            <person name="Durkin A.S."/>
            <person name="Gwinn M."/>
            <person name="Haft D.H."/>
            <person name="Selengut J.D."/>
            <person name="Sullivan S.A."/>
            <person name="Zafar N."/>
            <person name="Zhou L."/>
            <person name="Benahmed F."/>
            <person name="Forberger H."/>
            <person name="Halpin R."/>
            <person name="Mulligan S."/>
            <person name="Robinson J."/>
            <person name="White O."/>
            <person name="Rikihisa Y."/>
            <person name="Tettelin H."/>
        </authorList>
    </citation>
    <scope>NUCLEOTIDE SEQUENCE [LARGE SCALE GENOMIC DNA]</scope>
    <source>
        <strain evidence="1 2">HZ</strain>
    </source>
</reference>
<name>Q2GKI8_ANAPZ</name>
<accession>Q2GKI8</accession>
<dbReference type="AlphaFoldDB" id="Q2GKI8"/>
<dbReference type="KEGG" id="aph:APH_0518"/>
<dbReference type="HOGENOM" id="CLU_3211679_0_0_5"/>
<keyword evidence="2" id="KW-1185">Reference proteome</keyword>
<organism evidence="1 2">
    <name type="scientific">Anaplasma phagocytophilum (strain HZ)</name>
    <dbReference type="NCBI Taxonomy" id="212042"/>
    <lineage>
        <taxon>Bacteria</taxon>
        <taxon>Pseudomonadati</taxon>
        <taxon>Pseudomonadota</taxon>
        <taxon>Alphaproteobacteria</taxon>
        <taxon>Rickettsiales</taxon>
        <taxon>Anaplasmataceae</taxon>
        <taxon>Anaplasma</taxon>
        <taxon>phagocytophilum group</taxon>
    </lineage>
</organism>
<evidence type="ECO:0000313" key="2">
    <source>
        <dbReference type="Proteomes" id="UP000001943"/>
    </source>
</evidence>
<dbReference type="EnsemblBacteria" id="ABD44477">
    <property type="protein sequence ID" value="ABD44477"/>
    <property type="gene ID" value="APH_0518"/>
</dbReference>
<dbReference type="EMBL" id="CP000235">
    <property type="protein sequence ID" value="ABD44477.1"/>
    <property type="molecule type" value="Genomic_DNA"/>
</dbReference>
<gene>
    <name evidence="1" type="ordered locus">APH_0518</name>
</gene>
<sequence>MHGDTCIISYDNVVKILSVFLFNIVDATVRHYTSYINQFACITR</sequence>
<evidence type="ECO:0000313" key="1">
    <source>
        <dbReference type="EMBL" id="ABD44477.1"/>
    </source>
</evidence>
<dbReference type="Proteomes" id="UP000001943">
    <property type="component" value="Chromosome"/>
</dbReference>